<name>A0A8D0VVN5_PIG</name>
<dbReference type="InterPro" id="IPR025714">
    <property type="entry name" value="Methyltranfer_dom"/>
</dbReference>
<evidence type="ECO:0000259" key="2">
    <source>
        <dbReference type="Pfam" id="PF13679"/>
    </source>
</evidence>
<organism evidence="3 4">
    <name type="scientific">Sus scrofa</name>
    <name type="common">Pig</name>
    <dbReference type="NCBI Taxonomy" id="9823"/>
    <lineage>
        <taxon>Eukaryota</taxon>
        <taxon>Metazoa</taxon>
        <taxon>Chordata</taxon>
        <taxon>Craniata</taxon>
        <taxon>Vertebrata</taxon>
        <taxon>Euteleostomi</taxon>
        <taxon>Mammalia</taxon>
        <taxon>Eutheria</taxon>
        <taxon>Laurasiatheria</taxon>
        <taxon>Artiodactyla</taxon>
        <taxon>Suina</taxon>
        <taxon>Suidae</taxon>
        <taxon>Sus</taxon>
    </lineage>
</organism>
<feature type="domain" description="Methyltransferase" evidence="2">
    <location>
        <begin position="293"/>
        <end position="451"/>
    </location>
</feature>
<dbReference type="PANTHER" id="PTHR12496:SF2">
    <property type="entry name" value="METHYLTRANSFERASE-LIKE PROTEIN 25B"/>
    <property type="match status" value="1"/>
</dbReference>
<sequence length="635" mass="70027">MRSPAPLAPWRYNSKVQGGRDKRELQRAGDPGLASGRGGVVREGAGPELGPPLSVSGAPGDASVTSLRWQPPPPPPPARCVSDADTFALWDVATCDVWRAPQVFTQAEVPERQHRGLDSERFLPAPSAELNPAWVLDPCSPDPVPSSLHCRSSRHRLGPGMPGVSARGLSYEERRQLAVNLTRVVTLYRSILDAYIIEFFTDNLWGTLPCAWQEALDGLNPPQLATLLLGMPGEGEVVRYRSVWPLTLLALKSTAYALAFTRTPGFQTPSEFLENPSQSSRLTAPFRKHVRPKKQHEIRRLGELVKKLSDLTGCTQVVDVGSGQGHLSRFMSLGLGLMVKSIEGDPRLVERAQRLDQELLQTLAKEEKRNPQVVQAGPRHPPHHVVRWVDPTALCEELLLPLETSAQSGTRLLLTGLHACGDLSVALLRHFSCCPEVVALASVGCCYMKLSDPGGYPLSQWVAGLPGYELPYRLREGACHALEEYAERLQRAGPGLRTHCYRAALETVIRRAQPELRRPGVQGIPRVHELKIEEYVQRGLQRVGLDPHLPLNLAALRAHQAQENRVVAFFSLALLLAPLVETLILLDRLLYLQEQGFHAELLPIFSPELSPRNLVLVATKRPLGEAFSVLETEDS</sequence>
<proteinExistence type="predicted"/>
<evidence type="ECO:0000313" key="4">
    <source>
        <dbReference type="Proteomes" id="UP000694570"/>
    </source>
</evidence>
<protein>
    <recommendedName>
        <fullName evidence="2">Methyltransferase domain-containing protein</fullName>
    </recommendedName>
</protein>
<feature type="compositionally biased region" description="Basic and acidic residues" evidence="1">
    <location>
        <begin position="18"/>
        <end position="27"/>
    </location>
</feature>
<accession>A0A8D0VVN5</accession>
<dbReference type="PANTHER" id="PTHR12496">
    <property type="entry name" value="CGI-41 METHYLTRANSFERASE"/>
    <property type="match status" value="1"/>
</dbReference>
<dbReference type="SUPFAM" id="SSF53335">
    <property type="entry name" value="S-adenosyl-L-methionine-dependent methyltransferases"/>
    <property type="match status" value="1"/>
</dbReference>
<dbReference type="Pfam" id="PF13679">
    <property type="entry name" value="Methyltransf_32"/>
    <property type="match status" value="1"/>
</dbReference>
<evidence type="ECO:0000256" key="1">
    <source>
        <dbReference type="SAM" id="MobiDB-lite"/>
    </source>
</evidence>
<dbReference type="PROSITE" id="PS01131">
    <property type="entry name" value="RRNA_A_DIMETH"/>
    <property type="match status" value="1"/>
</dbReference>
<dbReference type="GO" id="GO:0000179">
    <property type="term" value="F:rRNA (adenine-N6,N6-)-dimethyltransferase activity"/>
    <property type="evidence" value="ECO:0007669"/>
    <property type="project" value="InterPro"/>
</dbReference>
<evidence type="ECO:0000313" key="3">
    <source>
        <dbReference type="Ensembl" id="ENSSSCP00030011025.1"/>
    </source>
</evidence>
<dbReference type="AlphaFoldDB" id="A0A8D0VVN5"/>
<dbReference type="Proteomes" id="UP000694570">
    <property type="component" value="Unplaced"/>
</dbReference>
<dbReference type="InterPro" id="IPR029063">
    <property type="entry name" value="SAM-dependent_MTases_sf"/>
</dbReference>
<dbReference type="InterPro" id="IPR020596">
    <property type="entry name" value="rRNA_Ade_Mease_Trfase_CS"/>
</dbReference>
<dbReference type="InterPro" id="IPR052220">
    <property type="entry name" value="METTL25"/>
</dbReference>
<reference evidence="3" key="1">
    <citation type="submission" date="2025-08" db="UniProtKB">
        <authorList>
            <consortium name="Ensembl"/>
        </authorList>
    </citation>
    <scope>IDENTIFICATION</scope>
</reference>
<dbReference type="Ensembl" id="ENSSSCT00030024677.1">
    <property type="protein sequence ID" value="ENSSSCP00030011025.1"/>
    <property type="gene ID" value="ENSSSCG00030017860.1"/>
</dbReference>
<feature type="region of interest" description="Disordered" evidence="1">
    <location>
        <begin position="1"/>
        <end position="78"/>
    </location>
</feature>